<feature type="region of interest" description="Disordered" evidence="2">
    <location>
        <begin position="179"/>
        <end position="204"/>
    </location>
</feature>
<dbReference type="SMART" id="SM00320">
    <property type="entry name" value="WD40"/>
    <property type="match status" value="7"/>
</dbReference>
<feature type="compositionally biased region" description="Basic and acidic residues" evidence="2">
    <location>
        <begin position="537"/>
        <end position="548"/>
    </location>
</feature>
<dbReference type="Proteomes" id="UP001057375">
    <property type="component" value="Unassembled WGS sequence"/>
</dbReference>
<proteinExistence type="predicted"/>
<evidence type="ECO:0000313" key="4">
    <source>
        <dbReference type="Proteomes" id="UP001057375"/>
    </source>
</evidence>
<feature type="compositionally biased region" description="Polar residues" evidence="2">
    <location>
        <begin position="527"/>
        <end position="536"/>
    </location>
</feature>
<keyword evidence="4" id="KW-1185">Reference proteome</keyword>
<gene>
    <name evidence="3" type="ORF">ADUPG1_013522</name>
</gene>
<dbReference type="InterPro" id="IPR001680">
    <property type="entry name" value="WD40_rpt"/>
</dbReference>
<dbReference type="PANTHER" id="PTHR19920">
    <property type="entry name" value="WD40 PROTEIN CIAO1"/>
    <property type="match status" value="1"/>
</dbReference>
<evidence type="ECO:0000256" key="2">
    <source>
        <dbReference type="SAM" id="MobiDB-lite"/>
    </source>
</evidence>
<dbReference type="InterPro" id="IPR015943">
    <property type="entry name" value="WD40/YVTN_repeat-like_dom_sf"/>
</dbReference>
<sequence length="647" mass="71102">MKVKTIKAHSDRVWDVSFSSDGLFLASCGADGSVNIFRKNVIRTLGKEPNIEYQHHQHISYSPSGEDHYISAEQLKHIKSVRTIRSVCFSDCGRYLVTGSFDGAIRIYLLINGFFYLLSVLRGHSSEVKCVCFGGGYEYIASSGRDKTVWIWHIESELAKEEEKILRDMVTGSDTTTIHFTTSSKDSPISKSSSSNSTGETADSVIEESVENVIEVGPDATVKGYEIKQIYDCDEVLACFIQDVKSVSFHPHFPRLLASSSYDNTVLVHLRSLEGDWEQLDIIESSINPAGYQKRENSMVAPYEHTHTVWSVKWLDSPVVVRNSSVGASDGSAAVLSSSPGPLMGSSLLPTLPNHTSLPGSLCPTFATFCSDGCVRVWRLELTSMACEHVCVCCVDEGEDRIVYGGTWVECCSCSFEHPSSMKYVRTKDEAEEEGGEIEEGEEEELCSVLSSSCEFPGHLSTITANALGKLQTKGEEDADHESCVNCHSQGVLLTCGSDGTIRGYAVDGMHCRTLTKLEWKDRQDKLTSSAQSDSTLIKESEHDEAKPLDVTPTPTIPSCPCGCGMSIPVPRNPSISLSPIFSIPLFRCEINSVSSCCGMPGRVMDPQAREDEKERKRVINEDYFCPSIMCAAAGDDGDIKIWEMML</sequence>
<dbReference type="PANTHER" id="PTHR19920:SF0">
    <property type="entry name" value="CYTOSOLIC IRON-SULFUR PROTEIN ASSEMBLY PROTEIN CIAO1-RELATED"/>
    <property type="match status" value="1"/>
</dbReference>
<evidence type="ECO:0000313" key="3">
    <source>
        <dbReference type="EMBL" id="GKT26897.1"/>
    </source>
</evidence>
<dbReference type="Gene3D" id="2.130.10.10">
    <property type="entry name" value="YVTN repeat-like/Quinoprotein amine dehydrogenase"/>
    <property type="match status" value="2"/>
</dbReference>
<organism evidence="3 4">
    <name type="scientific">Aduncisulcus paluster</name>
    <dbReference type="NCBI Taxonomy" id="2918883"/>
    <lineage>
        <taxon>Eukaryota</taxon>
        <taxon>Metamonada</taxon>
        <taxon>Carpediemonas-like organisms</taxon>
        <taxon>Aduncisulcus</taxon>
    </lineage>
</organism>
<dbReference type="Pfam" id="PF00400">
    <property type="entry name" value="WD40"/>
    <property type="match status" value="4"/>
</dbReference>
<evidence type="ECO:0000256" key="1">
    <source>
        <dbReference type="PROSITE-ProRule" id="PRU00221"/>
    </source>
</evidence>
<comment type="caution">
    <text evidence="3">The sequence shown here is derived from an EMBL/GenBank/DDBJ whole genome shotgun (WGS) entry which is preliminary data.</text>
</comment>
<feature type="repeat" description="WD" evidence="1">
    <location>
        <begin position="6"/>
        <end position="37"/>
    </location>
</feature>
<dbReference type="PROSITE" id="PS50082">
    <property type="entry name" value="WD_REPEATS_2"/>
    <property type="match status" value="2"/>
</dbReference>
<keyword evidence="1" id="KW-0853">WD repeat</keyword>
<feature type="region of interest" description="Disordered" evidence="2">
    <location>
        <begin position="523"/>
        <end position="550"/>
    </location>
</feature>
<feature type="compositionally biased region" description="Low complexity" evidence="2">
    <location>
        <begin position="181"/>
        <end position="204"/>
    </location>
</feature>
<dbReference type="SUPFAM" id="SSF50978">
    <property type="entry name" value="WD40 repeat-like"/>
    <property type="match status" value="1"/>
</dbReference>
<name>A0ABQ5K3A7_9EUKA</name>
<reference evidence="3" key="1">
    <citation type="submission" date="2022-03" db="EMBL/GenBank/DDBJ databases">
        <title>Draft genome sequence of Aduncisulcus paluster, a free-living microaerophilic Fornicata.</title>
        <authorList>
            <person name="Yuyama I."/>
            <person name="Kume K."/>
            <person name="Tamura T."/>
            <person name="Inagaki Y."/>
            <person name="Hashimoto T."/>
        </authorList>
    </citation>
    <scope>NUCLEOTIDE SEQUENCE</scope>
    <source>
        <strain evidence="3">NY0171</strain>
    </source>
</reference>
<feature type="repeat" description="WD" evidence="1">
    <location>
        <begin position="121"/>
        <end position="162"/>
    </location>
</feature>
<accession>A0ABQ5K3A7</accession>
<dbReference type="PROSITE" id="PS50294">
    <property type="entry name" value="WD_REPEATS_REGION"/>
    <property type="match status" value="2"/>
</dbReference>
<dbReference type="InterPro" id="IPR036322">
    <property type="entry name" value="WD40_repeat_dom_sf"/>
</dbReference>
<dbReference type="EMBL" id="BQXS01012687">
    <property type="protein sequence ID" value="GKT26897.1"/>
    <property type="molecule type" value="Genomic_DNA"/>
</dbReference>
<protein>
    <submittedName>
        <fullName evidence="3">Probable cytosolic iron-sulfur protein assembly protein, CIAO1/Cia1 like protein</fullName>
    </submittedName>
</protein>